<keyword evidence="7" id="KW-1185">Reference proteome</keyword>
<dbReference type="EMBL" id="KL648097">
    <property type="protein sequence ID" value="KEY72259.1"/>
    <property type="molecule type" value="Genomic_DNA"/>
</dbReference>
<feature type="domain" description="Aminotransferase class I/classII large" evidence="5">
    <location>
        <begin position="64"/>
        <end position="289"/>
    </location>
</feature>
<keyword evidence="3" id="KW-0808">Transferase</keyword>
<dbReference type="InterPro" id="IPR015424">
    <property type="entry name" value="PyrdxlP-dep_Trfase"/>
</dbReference>
<evidence type="ECO:0000256" key="3">
    <source>
        <dbReference type="ARBA" id="ARBA00022679"/>
    </source>
</evidence>
<keyword evidence="4" id="KW-0663">Pyridoxal phosphate</keyword>
<evidence type="ECO:0000256" key="1">
    <source>
        <dbReference type="ARBA" id="ARBA00001933"/>
    </source>
</evidence>
<evidence type="ECO:0000259" key="5">
    <source>
        <dbReference type="Pfam" id="PF00155"/>
    </source>
</evidence>
<evidence type="ECO:0000256" key="2">
    <source>
        <dbReference type="ARBA" id="ARBA00010008"/>
    </source>
</evidence>
<dbReference type="GO" id="GO:0030170">
    <property type="term" value="F:pyridoxal phosphate binding"/>
    <property type="evidence" value="ECO:0007669"/>
    <property type="project" value="InterPro"/>
</dbReference>
<dbReference type="Gene3D" id="3.90.1150.10">
    <property type="entry name" value="Aspartate Aminotransferase, domain 1"/>
    <property type="match status" value="1"/>
</dbReference>
<dbReference type="SUPFAM" id="SSF53383">
    <property type="entry name" value="PLP-dependent transferases"/>
    <property type="match status" value="1"/>
</dbReference>
<dbReference type="Pfam" id="PF00155">
    <property type="entry name" value="Aminotran_1_2"/>
    <property type="match status" value="1"/>
</dbReference>
<dbReference type="OrthoDB" id="2382073at2759"/>
<dbReference type="InterPro" id="IPR015421">
    <property type="entry name" value="PyrdxlP-dep_Trfase_major"/>
</dbReference>
<sequence>MNQAIQDAILSPRGTLAIRIKDQRPHNNLKTLPVFYRNLEEALDLRRSSSSYYSIVSNYWQTSDSIDLCSGDILGLGASEARRAEFLAEFDRNPGFTTGSSGVRLMDGNYTYLEQAEKDIAAFHGAEAGILVGGAYEANIAVWTAIPRPGDVIVYDELVHASTHEGMKQSVALQKLEFPHSDVEAFRNTLLEVLRNHPSIKRGRSSILVAVESIYSMDGDVCPLQELVDVVAELSQGQGNIQFIVDEAHSVGVIGPKGAGLVCELGLEKDIAIVVHSYGKAMGAAGGTINRESCITGTTD</sequence>
<dbReference type="GO" id="GO:0016740">
    <property type="term" value="F:transferase activity"/>
    <property type="evidence" value="ECO:0007669"/>
    <property type="project" value="UniProtKB-KW"/>
</dbReference>
<dbReference type="GO" id="GO:0009102">
    <property type="term" value="P:biotin biosynthetic process"/>
    <property type="evidence" value="ECO:0007669"/>
    <property type="project" value="TreeGrafter"/>
</dbReference>
<comment type="cofactor">
    <cofactor evidence="1">
        <name>pyridoxal 5'-phosphate</name>
        <dbReference type="ChEBI" id="CHEBI:597326"/>
    </cofactor>
</comment>
<evidence type="ECO:0000313" key="6">
    <source>
        <dbReference type="EMBL" id="KEY72259.1"/>
    </source>
</evidence>
<dbReference type="HOGENOM" id="CLU_015846_3_1_1"/>
<dbReference type="InterPro" id="IPR050087">
    <property type="entry name" value="AON_synthase_class-II"/>
</dbReference>
<accession>A0A084B3Y0</accession>
<protein>
    <recommendedName>
        <fullName evidence="5">Aminotransferase class I/classII large domain-containing protein</fullName>
    </recommendedName>
</protein>
<evidence type="ECO:0000313" key="7">
    <source>
        <dbReference type="Proteomes" id="UP000028045"/>
    </source>
</evidence>
<dbReference type="PANTHER" id="PTHR13693:SF77">
    <property type="entry name" value="8-AMINO-7-OXONONANOATE SYNTHASE"/>
    <property type="match status" value="1"/>
</dbReference>
<dbReference type="AlphaFoldDB" id="A0A084B3Y0"/>
<evidence type="ECO:0000256" key="4">
    <source>
        <dbReference type="ARBA" id="ARBA00022898"/>
    </source>
</evidence>
<name>A0A084B3Y0_STACB</name>
<gene>
    <name evidence="6" type="ORF">S7711_00258</name>
</gene>
<organism evidence="6 7">
    <name type="scientific">Stachybotrys chartarum (strain CBS 109288 / IBT 7711)</name>
    <name type="common">Toxic black mold</name>
    <name type="synonym">Stilbospora chartarum</name>
    <dbReference type="NCBI Taxonomy" id="1280523"/>
    <lineage>
        <taxon>Eukaryota</taxon>
        <taxon>Fungi</taxon>
        <taxon>Dikarya</taxon>
        <taxon>Ascomycota</taxon>
        <taxon>Pezizomycotina</taxon>
        <taxon>Sordariomycetes</taxon>
        <taxon>Hypocreomycetidae</taxon>
        <taxon>Hypocreales</taxon>
        <taxon>Stachybotryaceae</taxon>
        <taxon>Stachybotrys</taxon>
    </lineage>
</organism>
<dbReference type="InterPro" id="IPR004839">
    <property type="entry name" value="Aminotransferase_I/II_large"/>
</dbReference>
<dbReference type="Gene3D" id="3.40.640.10">
    <property type="entry name" value="Type I PLP-dependent aspartate aminotransferase-like (Major domain)"/>
    <property type="match status" value="1"/>
</dbReference>
<dbReference type="PANTHER" id="PTHR13693">
    <property type="entry name" value="CLASS II AMINOTRANSFERASE/8-AMINO-7-OXONONANOATE SYNTHASE"/>
    <property type="match status" value="1"/>
</dbReference>
<reference evidence="6 7" key="1">
    <citation type="journal article" date="2014" name="BMC Genomics">
        <title>Comparative genome sequencing reveals chemotype-specific gene clusters in the toxigenic black mold Stachybotrys.</title>
        <authorList>
            <person name="Semeiks J."/>
            <person name="Borek D."/>
            <person name="Otwinowski Z."/>
            <person name="Grishin N.V."/>
        </authorList>
    </citation>
    <scope>NUCLEOTIDE SEQUENCE [LARGE SCALE GENOMIC DNA]</scope>
    <source>
        <strain evidence="7">CBS 109288 / IBT 7711</strain>
    </source>
</reference>
<dbReference type="Proteomes" id="UP000028045">
    <property type="component" value="Unassembled WGS sequence"/>
</dbReference>
<comment type="similarity">
    <text evidence="2">Belongs to the class-II pyridoxal-phosphate-dependent aminotransferase family. BioF subfamily.</text>
</comment>
<dbReference type="InterPro" id="IPR015422">
    <property type="entry name" value="PyrdxlP-dep_Trfase_small"/>
</dbReference>
<proteinExistence type="inferred from homology"/>